<dbReference type="AlphaFoldDB" id="A0A7C9BG02"/>
<comment type="caution">
    <text evidence="3">The sequence shown here is derived from an EMBL/GenBank/DDBJ whole genome shotgun (WGS) entry which is preliminary data.</text>
</comment>
<dbReference type="PANTHER" id="PTHR40252">
    <property type="entry name" value="BLR0328 PROTEIN"/>
    <property type="match status" value="1"/>
</dbReference>
<dbReference type="Pfam" id="PF08495">
    <property type="entry name" value="FIST"/>
    <property type="match status" value="1"/>
</dbReference>
<evidence type="ECO:0000259" key="2">
    <source>
        <dbReference type="SMART" id="SM01204"/>
    </source>
</evidence>
<keyword evidence="4" id="KW-1185">Reference proteome</keyword>
<dbReference type="SMART" id="SM00897">
    <property type="entry name" value="FIST"/>
    <property type="match status" value="1"/>
</dbReference>
<feature type="domain" description="FIST" evidence="1">
    <location>
        <begin position="26"/>
        <end position="219"/>
    </location>
</feature>
<evidence type="ECO:0000313" key="4">
    <source>
        <dbReference type="Proteomes" id="UP000479293"/>
    </source>
</evidence>
<reference evidence="3 4" key="1">
    <citation type="submission" date="2019-10" db="EMBL/GenBank/DDBJ databases">
        <title>Draft Genome Sequence of Cytophagaceae sp. SJW1-29.</title>
        <authorList>
            <person name="Choi A."/>
        </authorList>
    </citation>
    <scope>NUCLEOTIDE SEQUENCE [LARGE SCALE GENOMIC DNA]</scope>
    <source>
        <strain evidence="3 4">SJW1-29</strain>
    </source>
</reference>
<proteinExistence type="predicted"/>
<dbReference type="Pfam" id="PF10442">
    <property type="entry name" value="FIST_C"/>
    <property type="match status" value="1"/>
</dbReference>
<dbReference type="PANTHER" id="PTHR40252:SF2">
    <property type="entry name" value="BLR0328 PROTEIN"/>
    <property type="match status" value="1"/>
</dbReference>
<feature type="domain" description="FIST C-domain" evidence="2">
    <location>
        <begin position="220"/>
        <end position="358"/>
    </location>
</feature>
<name>A0A7C9BG02_9BACT</name>
<dbReference type="EMBL" id="WHLY01000002">
    <property type="protein sequence ID" value="MPR32797.1"/>
    <property type="molecule type" value="Genomic_DNA"/>
</dbReference>
<dbReference type="GO" id="GO:0016301">
    <property type="term" value="F:kinase activity"/>
    <property type="evidence" value="ECO:0007669"/>
    <property type="project" value="UniProtKB-KW"/>
</dbReference>
<evidence type="ECO:0000259" key="1">
    <source>
        <dbReference type="SMART" id="SM00897"/>
    </source>
</evidence>
<dbReference type="Proteomes" id="UP000479293">
    <property type="component" value="Unassembled WGS sequence"/>
</dbReference>
<dbReference type="RefSeq" id="WP_152757545.1">
    <property type="nucleotide sequence ID" value="NZ_WHLY01000002.1"/>
</dbReference>
<sequence>MKIQQIVYQEPTWKFLNETPDFVASKAQLVLAFGERTCLESLEIYNHLREQYSHADIVINSTSGEIYENSVYDNSVIVTAIQFEKSRVRTVQFNIDNHYESGEVGDKIGRELGAEDLVSLLIISDGGRVNGSALLTSLNSHISSSIPISGGLAGDEARFEKTLVGLNQNPEPGRVVGIGLYGKELKVGNGTYGGWDVFGPERQVTNSEYNILYSINDKAALDLYKEYLGRFAKELPAAALHFPLSMRTSTEAEPVVRTILSIDEDAKSMTFAGDIPEGAWVRFMKANFDRLIDASASAAMSAIETFENPAELALLVSCVGRKLALGVRTDEEVEAVREVLGSDTLITGFYSYGEISQLHPGVPSELHNQTMTITTFSENII</sequence>
<dbReference type="SMART" id="SM01204">
    <property type="entry name" value="FIST_C"/>
    <property type="match status" value="1"/>
</dbReference>
<dbReference type="InterPro" id="IPR013702">
    <property type="entry name" value="FIST_domain_N"/>
</dbReference>
<protein>
    <submittedName>
        <fullName evidence="3">Histidine kinase</fullName>
    </submittedName>
</protein>
<accession>A0A7C9BG02</accession>
<evidence type="ECO:0000313" key="3">
    <source>
        <dbReference type="EMBL" id="MPR32797.1"/>
    </source>
</evidence>
<dbReference type="InterPro" id="IPR019494">
    <property type="entry name" value="FIST_C"/>
</dbReference>
<gene>
    <name evidence="3" type="ORF">GBK04_05355</name>
</gene>
<keyword evidence="3" id="KW-0808">Transferase</keyword>
<organism evidence="3 4">
    <name type="scientific">Salmonirosea aquatica</name>
    <dbReference type="NCBI Taxonomy" id="2654236"/>
    <lineage>
        <taxon>Bacteria</taxon>
        <taxon>Pseudomonadati</taxon>
        <taxon>Bacteroidota</taxon>
        <taxon>Cytophagia</taxon>
        <taxon>Cytophagales</taxon>
        <taxon>Spirosomataceae</taxon>
        <taxon>Salmonirosea</taxon>
    </lineage>
</organism>
<keyword evidence="3" id="KW-0418">Kinase</keyword>